<dbReference type="RefSeq" id="WP_095405136.1">
    <property type="nucleotide sequence ID" value="NZ_NOJZ02000013.1"/>
</dbReference>
<comment type="caution">
    <text evidence="2">The sequence shown here is derived from an EMBL/GenBank/DDBJ whole genome shotgun (WGS) entry which is preliminary data.</text>
</comment>
<dbReference type="AlphaFoldDB" id="A0A371ISF7"/>
<dbReference type="OrthoDB" id="1752964at2"/>
<dbReference type="Proteomes" id="UP000243494">
    <property type="component" value="Unassembled WGS sequence"/>
</dbReference>
<keyword evidence="1" id="KW-0472">Membrane</keyword>
<organism evidence="2 3">
    <name type="scientific">Romboutsia maritimum</name>
    <dbReference type="NCBI Taxonomy" id="2020948"/>
    <lineage>
        <taxon>Bacteria</taxon>
        <taxon>Bacillati</taxon>
        <taxon>Bacillota</taxon>
        <taxon>Clostridia</taxon>
        <taxon>Peptostreptococcales</taxon>
        <taxon>Peptostreptococcaceae</taxon>
        <taxon>Romboutsia</taxon>
    </lineage>
</organism>
<evidence type="ECO:0000313" key="2">
    <source>
        <dbReference type="EMBL" id="RDY23412.1"/>
    </source>
</evidence>
<keyword evidence="1" id="KW-1133">Transmembrane helix</keyword>
<feature type="transmembrane region" description="Helical" evidence="1">
    <location>
        <begin position="12"/>
        <end position="29"/>
    </location>
</feature>
<sequence length="148" mass="17404">MQKIFDVGEKLFFYILTICLLSFIYFTILPESKMTIAIGFIFCIFYFYINFYIGYKYELNFYEACIVGLMGCGLGIFLGFFALYSYFVLKNSYSAIWIITPYFMPTMSLIKIYLKEITIVYPFVLIFLNIFLVIIGSITKKIMNKLLT</sequence>
<reference evidence="2 3" key="1">
    <citation type="journal article" date="2017" name="Genome Announc.">
        <title>Draft Genome Sequence of Romboutsia maritimum sp. nov. Strain CCRI-22766(T), Isolated from Coastal Estuarine Mud.</title>
        <authorList>
            <person name="Maheux A.F."/>
            <person name="Boudreau D.K."/>
            <person name="Berube E."/>
            <person name="Boissinot M."/>
            <person name="Raymond F."/>
            <person name="Brodeur S."/>
            <person name="Corbeil J."/>
            <person name="Brightwell G."/>
            <person name="Broda D."/>
            <person name="Omar R.F."/>
            <person name="Bergeron M.G."/>
        </authorList>
    </citation>
    <scope>NUCLEOTIDE SEQUENCE [LARGE SCALE GENOMIC DNA]</scope>
    <source>
        <strain evidence="2 3">CCRI-22766</strain>
    </source>
</reference>
<dbReference type="EMBL" id="NOJZ02000013">
    <property type="protein sequence ID" value="RDY23412.1"/>
    <property type="molecule type" value="Genomic_DNA"/>
</dbReference>
<proteinExistence type="predicted"/>
<name>A0A371ISF7_9FIRM</name>
<gene>
    <name evidence="2" type="ORF">CHF27_008605</name>
</gene>
<protein>
    <submittedName>
        <fullName evidence="2">Uncharacterized protein</fullName>
    </submittedName>
</protein>
<keyword evidence="3" id="KW-1185">Reference proteome</keyword>
<feature type="transmembrane region" description="Helical" evidence="1">
    <location>
        <begin position="119"/>
        <end position="138"/>
    </location>
</feature>
<feature type="transmembrane region" description="Helical" evidence="1">
    <location>
        <begin position="61"/>
        <end position="83"/>
    </location>
</feature>
<evidence type="ECO:0000313" key="3">
    <source>
        <dbReference type="Proteomes" id="UP000243494"/>
    </source>
</evidence>
<evidence type="ECO:0000256" key="1">
    <source>
        <dbReference type="SAM" id="Phobius"/>
    </source>
</evidence>
<accession>A0A371ISF7</accession>
<feature type="transmembrane region" description="Helical" evidence="1">
    <location>
        <begin position="36"/>
        <end position="55"/>
    </location>
</feature>
<keyword evidence="1" id="KW-0812">Transmembrane</keyword>
<feature type="transmembrane region" description="Helical" evidence="1">
    <location>
        <begin position="95"/>
        <end position="113"/>
    </location>
</feature>